<accession>D3DY52</accession>
<proteinExistence type="predicted"/>
<sequence>MASKVIRSNTMAKSQLRSTREAKKPKQPKKPAVPGTPFGTTHSRVGNEGVAKRKT</sequence>
<dbReference type="eggNOG" id="ENOG5030X6H">
    <property type="taxonomic scope" value="Bacteria"/>
</dbReference>
<evidence type="ECO:0000313" key="3">
    <source>
        <dbReference type="Proteomes" id="UP000002429"/>
    </source>
</evidence>
<dbReference type="AlphaFoldDB" id="D3DY52"/>
<evidence type="ECO:0000313" key="2">
    <source>
        <dbReference type="EMBL" id="ADC45222.1"/>
    </source>
</evidence>
<dbReference type="KEGG" id="rme:Rmet_3753"/>
<protein>
    <submittedName>
        <fullName evidence="2">Uncharacterized protein</fullName>
    </submittedName>
</protein>
<evidence type="ECO:0000256" key="1">
    <source>
        <dbReference type="SAM" id="MobiDB-lite"/>
    </source>
</evidence>
<feature type="compositionally biased region" description="Polar residues" evidence="1">
    <location>
        <begin position="1"/>
        <end position="17"/>
    </location>
</feature>
<feature type="region of interest" description="Disordered" evidence="1">
    <location>
        <begin position="1"/>
        <end position="55"/>
    </location>
</feature>
<gene>
    <name evidence="2" type="ordered locus">Rmet_3753</name>
</gene>
<keyword evidence="2" id="KW-0614">Plasmid</keyword>
<keyword evidence="3" id="KW-1185">Reference proteome</keyword>
<name>D3DY52_CUPMC</name>
<organism evidence="2 3">
    <name type="scientific">Cupriavidus metallidurans (strain ATCC 43123 / DSM 2839 / NBRC 102507 / CH34)</name>
    <name type="common">Ralstonia metallidurans</name>
    <dbReference type="NCBI Taxonomy" id="266264"/>
    <lineage>
        <taxon>Bacteria</taxon>
        <taxon>Pseudomonadati</taxon>
        <taxon>Pseudomonadota</taxon>
        <taxon>Betaproteobacteria</taxon>
        <taxon>Burkholderiales</taxon>
        <taxon>Burkholderiaceae</taxon>
        <taxon>Cupriavidus</taxon>
    </lineage>
</organism>
<reference evidence="3" key="1">
    <citation type="journal article" date="2010" name="PLoS ONE">
        <title>The complete genome sequence of Cupriavidus metallidurans strain CH34, a master survivalist in harsh and anthropogenic environments.</title>
        <authorList>
            <person name="Janssen P.J."/>
            <person name="Van Houdt R."/>
            <person name="Moors H."/>
            <person name="Monsieurs P."/>
            <person name="Morin N."/>
            <person name="Michaux A."/>
            <person name="Benotmane M.A."/>
            <person name="Leys N."/>
            <person name="Vallaeys T."/>
            <person name="Lapidus A."/>
            <person name="Monchy S."/>
            <person name="Medigue C."/>
            <person name="Taghavi S."/>
            <person name="McCorkle S."/>
            <person name="Dunn J."/>
            <person name="van der Lelie D."/>
            <person name="Mergeay M."/>
        </authorList>
    </citation>
    <scope>NUCLEOTIDE SEQUENCE [LARGE SCALE GENOMIC DNA]</scope>
    <source>
        <strain evidence="3">ATCC 43123 / DSM 2839 / NBRC 102507 / CH34</strain>
    </source>
</reference>
<dbReference type="EMBL" id="CP000353">
    <property type="protein sequence ID" value="ADC45222.1"/>
    <property type="molecule type" value="Genomic_DNA"/>
</dbReference>
<dbReference type="HOGENOM" id="CLU_208855_1_2_4"/>
<dbReference type="Proteomes" id="UP000002429">
    <property type="component" value="Plasmid megaplasmid"/>
</dbReference>
<geneLocation type="plasmid" evidence="2 3">
    <name>megaplasmid</name>
</geneLocation>